<dbReference type="PANTHER" id="PTHR43132">
    <property type="entry name" value="ARSENICAL RESISTANCE OPERON REPRESSOR ARSR-RELATED"/>
    <property type="match status" value="1"/>
</dbReference>
<accession>A0ABT0U0I0</accession>
<evidence type="ECO:0000256" key="2">
    <source>
        <dbReference type="ARBA" id="ARBA00023125"/>
    </source>
</evidence>
<dbReference type="Pfam" id="PF00581">
    <property type="entry name" value="Rhodanese"/>
    <property type="match status" value="1"/>
</dbReference>
<keyword evidence="1" id="KW-0805">Transcription regulation</keyword>
<dbReference type="NCBIfam" id="NF033788">
    <property type="entry name" value="HTH_metalloreg"/>
    <property type="match status" value="1"/>
</dbReference>
<dbReference type="CDD" id="cd00158">
    <property type="entry name" value="RHOD"/>
    <property type="match status" value="1"/>
</dbReference>
<dbReference type="InterPro" id="IPR036390">
    <property type="entry name" value="WH_DNA-bd_sf"/>
</dbReference>
<dbReference type="PROSITE" id="PS50206">
    <property type="entry name" value="RHODANESE_3"/>
    <property type="match status" value="1"/>
</dbReference>
<keyword evidence="7" id="KW-1185">Reference proteome</keyword>
<organism evidence="6 7">
    <name type="scientific">Aporhodopirellula aestuarii</name>
    <dbReference type="NCBI Taxonomy" id="2950107"/>
    <lineage>
        <taxon>Bacteria</taxon>
        <taxon>Pseudomonadati</taxon>
        <taxon>Planctomycetota</taxon>
        <taxon>Planctomycetia</taxon>
        <taxon>Pirellulales</taxon>
        <taxon>Pirellulaceae</taxon>
        <taxon>Aporhodopirellula</taxon>
    </lineage>
</organism>
<dbReference type="PROSITE" id="PS50987">
    <property type="entry name" value="HTH_ARSR_2"/>
    <property type="match status" value="1"/>
</dbReference>
<dbReference type="SMART" id="SM00418">
    <property type="entry name" value="HTH_ARSR"/>
    <property type="match status" value="1"/>
</dbReference>
<dbReference type="Proteomes" id="UP001202961">
    <property type="component" value="Unassembled WGS sequence"/>
</dbReference>
<evidence type="ECO:0000259" key="4">
    <source>
        <dbReference type="PROSITE" id="PS50206"/>
    </source>
</evidence>
<dbReference type="InterPro" id="IPR001845">
    <property type="entry name" value="HTH_ArsR_DNA-bd_dom"/>
</dbReference>
<feature type="domain" description="HTH arsR-type" evidence="5">
    <location>
        <begin position="6"/>
        <end position="100"/>
    </location>
</feature>
<dbReference type="SMART" id="SM00450">
    <property type="entry name" value="RHOD"/>
    <property type="match status" value="1"/>
</dbReference>
<dbReference type="EMBL" id="JAMQBK010000017">
    <property type="protein sequence ID" value="MCM2370149.1"/>
    <property type="molecule type" value="Genomic_DNA"/>
</dbReference>
<dbReference type="Gene3D" id="1.10.10.10">
    <property type="entry name" value="Winged helix-like DNA-binding domain superfamily/Winged helix DNA-binding domain"/>
    <property type="match status" value="1"/>
</dbReference>
<protein>
    <submittedName>
        <fullName evidence="6">Metalloregulator ArsR/SmtB family transcription factor</fullName>
    </submittedName>
</protein>
<dbReference type="InterPro" id="IPR051011">
    <property type="entry name" value="Metal_resp_trans_reg"/>
</dbReference>
<dbReference type="InterPro" id="IPR011991">
    <property type="entry name" value="ArsR-like_HTH"/>
</dbReference>
<dbReference type="CDD" id="cd00090">
    <property type="entry name" value="HTH_ARSR"/>
    <property type="match status" value="1"/>
</dbReference>
<feature type="domain" description="Rhodanese" evidence="4">
    <location>
        <begin position="130"/>
        <end position="219"/>
    </location>
</feature>
<dbReference type="SUPFAM" id="SSF46785">
    <property type="entry name" value="Winged helix' DNA-binding domain"/>
    <property type="match status" value="1"/>
</dbReference>
<dbReference type="PANTHER" id="PTHR43132:SF8">
    <property type="entry name" value="HTH-TYPE TRANSCRIPTIONAL REGULATOR KMTR"/>
    <property type="match status" value="1"/>
</dbReference>
<dbReference type="InterPro" id="IPR036873">
    <property type="entry name" value="Rhodanese-like_dom_sf"/>
</dbReference>
<name>A0ABT0U0I0_9BACT</name>
<keyword evidence="3" id="KW-0804">Transcription</keyword>
<dbReference type="InterPro" id="IPR036388">
    <property type="entry name" value="WH-like_DNA-bd_sf"/>
</dbReference>
<sequence length="219" mass="24672">MLDKTRQAAIFQQLAEIGGALSNPHRLKMVGSLTQGEKSIDELARLTDQSLAAASANVKVLRNSHLVKTDKRGRSVFCSLADPIVAELWLRFRDLGETIVPEIREVVREEFDADDALSPLTIEEFHQKLDRGRFTLVDLRPTNEFAEGHLPKARSVPFAVLTEQANQLPKSSPMFVYCRGPYCAAAMAGTHWLRDHRFKSQRLRFSVPEWRAAGFDVEV</sequence>
<dbReference type="Gene3D" id="3.40.250.10">
    <property type="entry name" value="Rhodanese-like domain"/>
    <property type="match status" value="1"/>
</dbReference>
<evidence type="ECO:0000259" key="5">
    <source>
        <dbReference type="PROSITE" id="PS50987"/>
    </source>
</evidence>
<comment type="caution">
    <text evidence="6">The sequence shown here is derived from an EMBL/GenBank/DDBJ whole genome shotgun (WGS) entry which is preliminary data.</text>
</comment>
<evidence type="ECO:0000313" key="6">
    <source>
        <dbReference type="EMBL" id="MCM2370149.1"/>
    </source>
</evidence>
<dbReference type="SUPFAM" id="SSF52821">
    <property type="entry name" value="Rhodanese/Cell cycle control phosphatase"/>
    <property type="match status" value="1"/>
</dbReference>
<gene>
    <name evidence="6" type="ORF">NB063_05865</name>
</gene>
<dbReference type="RefSeq" id="WP_250927821.1">
    <property type="nucleotide sequence ID" value="NZ_JAMQBK010000017.1"/>
</dbReference>
<evidence type="ECO:0000256" key="3">
    <source>
        <dbReference type="ARBA" id="ARBA00023163"/>
    </source>
</evidence>
<evidence type="ECO:0000313" key="7">
    <source>
        <dbReference type="Proteomes" id="UP001202961"/>
    </source>
</evidence>
<dbReference type="InterPro" id="IPR001763">
    <property type="entry name" value="Rhodanese-like_dom"/>
</dbReference>
<keyword evidence="2" id="KW-0238">DNA-binding</keyword>
<evidence type="ECO:0000256" key="1">
    <source>
        <dbReference type="ARBA" id="ARBA00023015"/>
    </source>
</evidence>
<reference evidence="6 7" key="1">
    <citation type="journal article" date="2022" name="Syst. Appl. Microbiol.">
        <title>Rhodopirellula aestuarii sp. nov., a novel member of the genus Rhodopirellula isolated from brackish sediments collected in the Tagus River estuary, Portugal.</title>
        <authorList>
            <person name="Vitorino I.R."/>
            <person name="Klimek D."/>
            <person name="Calusinska M."/>
            <person name="Lobo-da-Cunha A."/>
            <person name="Vasconcelos V."/>
            <person name="Lage O.M."/>
        </authorList>
    </citation>
    <scope>NUCLEOTIDE SEQUENCE [LARGE SCALE GENOMIC DNA]</scope>
    <source>
        <strain evidence="6 7">ICT_H3.1</strain>
    </source>
</reference>
<proteinExistence type="predicted"/>